<dbReference type="InterPro" id="IPR017969">
    <property type="entry name" value="Heavy-metal-associated_CS"/>
</dbReference>
<feature type="transmembrane region" description="Helical" evidence="10">
    <location>
        <begin position="90"/>
        <end position="110"/>
    </location>
</feature>
<feature type="transmembrane region" description="Helical" evidence="10">
    <location>
        <begin position="378"/>
        <end position="400"/>
    </location>
</feature>
<keyword evidence="4 10" id="KW-0479">Metal-binding</keyword>
<evidence type="ECO:0000256" key="1">
    <source>
        <dbReference type="ARBA" id="ARBA00004651"/>
    </source>
</evidence>
<evidence type="ECO:0000256" key="3">
    <source>
        <dbReference type="ARBA" id="ARBA00022692"/>
    </source>
</evidence>
<dbReference type="SUPFAM" id="SSF81653">
    <property type="entry name" value="Calcium ATPase, transduction domain A"/>
    <property type="match status" value="1"/>
</dbReference>
<name>A0A7T4DJK5_9MICO</name>
<dbReference type="NCBIfam" id="TIGR01525">
    <property type="entry name" value="ATPase-IB_hvy"/>
    <property type="match status" value="1"/>
</dbReference>
<feature type="transmembrane region" description="Helical" evidence="10">
    <location>
        <begin position="150"/>
        <end position="171"/>
    </location>
</feature>
<dbReference type="InterPro" id="IPR001757">
    <property type="entry name" value="P_typ_ATPase"/>
</dbReference>
<dbReference type="Gene3D" id="3.40.1110.10">
    <property type="entry name" value="Calcium-transporting ATPase, cytoplasmic domain N"/>
    <property type="match status" value="1"/>
</dbReference>
<gene>
    <name evidence="13" type="ORF">I6H47_02860</name>
</gene>
<dbReference type="InterPro" id="IPR023298">
    <property type="entry name" value="ATPase_P-typ_TM_dom_sf"/>
</dbReference>
<feature type="compositionally biased region" description="Low complexity" evidence="11">
    <location>
        <begin position="234"/>
        <end position="271"/>
    </location>
</feature>
<dbReference type="Pfam" id="PF00403">
    <property type="entry name" value="HMA"/>
    <property type="match status" value="1"/>
</dbReference>
<dbReference type="InterPro" id="IPR027256">
    <property type="entry name" value="P-typ_ATPase_IB"/>
</dbReference>
<feature type="domain" description="HMA" evidence="12">
    <location>
        <begin position="3"/>
        <end position="67"/>
    </location>
</feature>
<dbReference type="NCBIfam" id="TIGR01511">
    <property type="entry name" value="ATPase-IB1_Cu"/>
    <property type="match status" value="1"/>
</dbReference>
<reference evidence="13 14" key="1">
    <citation type="submission" date="2020-12" db="EMBL/GenBank/DDBJ databases">
        <title>FDA dAtabase for Regulatory Grade micrObial Sequences (FDA-ARGOS): Supporting development and validation of Infectious Disease Dx tests.</title>
        <authorList>
            <person name="Sproer C."/>
            <person name="Gronow S."/>
            <person name="Severitt S."/>
            <person name="Schroder I."/>
            <person name="Tallon L."/>
            <person name="Sadzewicz L."/>
            <person name="Zhao X."/>
            <person name="Boylan J."/>
            <person name="Ott S."/>
            <person name="Bowen H."/>
            <person name="Vavikolanu K."/>
            <person name="Mehta A."/>
            <person name="Aluvathingal J."/>
            <person name="Nadendla S."/>
            <person name="Lowell S."/>
            <person name="Myers T."/>
            <person name="Yan Y."/>
            <person name="Sichtig H."/>
        </authorList>
    </citation>
    <scope>NUCLEOTIDE SEQUENCE [LARGE SCALE GENOMIC DNA]</scope>
    <source>
        <strain evidence="13 14">FDAARGOS_990</strain>
    </source>
</reference>
<evidence type="ECO:0000256" key="10">
    <source>
        <dbReference type="RuleBase" id="RU362081"/>
    </source>
</evidence>
<dbReference type="Gene3D" id="2.70.150.10">
    <property type="entry name" value="Calcium-transporting ATPase, cytoplasmic transduction domain A"/>
    <property type="match status" value="1"/>
</dbReference>
<dbReference type="SUPFAM" id="SSF56784">
    <property type="entry name" value="HAD-like"/>
    <property type="match status" value="1"/>
</dbReference>
<dbReference type="SFLD" id="SFLDF00027">
    <property type="entry name" value="p-type_atpase"/>
    <property type="match status" value="1"/>
</dbReference>
<dbReference type="GO" id="GO:0043682">
    <property type="term" value="F:P-type divalent copper transporter activity"/>
    <property type="evidence" value="ECO:0007669"/>
    <property type="project" value="TreeGrafter"/>
</dbReference>
<dbReference type="SFLD" id="SFLDG00002">
    <property type="entry name" value="C1.7:_P-type_atpase_like"/>
    <property type="match status" value="1"/>
</dbReference>
<dbReference type="PROSITE" id="PS50846">
    <property type="entry name" value="HMA_2"/>
    <property type="match status" value="1"/>
</dbReference>
<dbReference type="InterPro" id="IPR023299">
    <property type="entry name" value="ATPase_P-typ_cyto_dom_N"/>
</dbReference>
<sequence length="763" mass="78474">MSREVDLDITGMTCASCSARIEKRLSRLDGVTAEVNLPLNTAHVVIDSDLTDGDVTAAVEKAGYGASVRKAASAGPEIVDYDPRHLRPRFIGSLILAVPIIAVSMVMSWHFPGWQWVVGLLALPVVTWGAWPFHSAAFKAARGGSTTMDTLVSVGIIVASGYSYATLLRAVVDGHGWAIPGTYHVWFEAAAAITVFLLIGKLTEDRAKNRATAALRKLLDLGAKSATVLRSVDPGSPGAEAGAGEGSSVSGPGSPHSGDLSGHSGDLSGSGERVEVQVPIAELRVGDVFRVRPGEKIATDGVIVAGHSAVDEAMLTGESAPVEVGVGDTVTGATINTSGVLEVRAERVGAETTLAAMADLVSRAQLGKPAVQRLADRISAVFVPIVFVISVLTFLAWGLISGDWAMGLHAALTVLIIACPCALGLATPTALAVSSGRGSQLGILVSGPEALESTRSIDTVVLDKTGTLTTGVMTLIGSQLSDADFAVLARLEEQSEHPVARAIVEASRAERVTAGAATASARVEDFAAIPGGGLEARIDGREVIAGRPDLLGERGITVDVAPDAVPAGATIVALAVDGDFRGLTFVADEVRDGAASAISELHRLGLRTVLLTGDNASAAEAVAGKLGITEVFADVRPEGKIAVVDELQADGRSVAMVGDGINDAAALAGADLGIAMGSGTDAAMAASDITMVRSDPRQIPQAIRLSRRTLGLIKGNLFWAFAYNTAAIPIAAAGLLSPMIAGAAMAFSSVFVILNSLRLLRFR</sequence>
<dbReference type="InterPro" id="IPR008250">
    <property type="entry name" value="ATPase_P-typ_transduc_dom_A_sf"/>
</dbReference>
<comment type="subcellular location">
    <subcellularLocation>
        <location evidence="1">Cell membrane</location>
        <topology evidence="1">Multi-pass membrane protein</topology>
    </subcellularLocation>
</comment>
<organism evidence="13 14">
    <name type="scientific">Brevibacterium casei</name>
    <dbReference type="NCBI Taxonomy" id="33889"/>
    <lineage>
        <taxon>Bacteria</taxon>
        <taxon>Bacillati</taxon>
        <taxon>Actinomycetota</taxon>
        <taxon>Actinomycetes</taxon>
        <taxon>Micrococcales</taxon>
        <taxon>Brevibacteriaceae</taxon>
        <taxon>Brevibacterium</taxon>
    </lineage>
</organism>
<dbReference type="CDD" id="cd02094">
    <property type="entry name" value="P-type_ATPase_Cu-like"/>
    <property type="match status" value="1"/>
</dbReference>
<dbReference type="RefSeq" id="WP_198499970.1">
    <property type="nucleotide sequence ID" value="NZ_CP065989.1"/>
</dbReference>
<dbReference type="Pfam" id="PF00122">
    <property type="entry name" value="E1-E2_ATPase"/>
    <property type="match status" value="1"/>
</dbReference>
<feature type="transmembrane region" description="Helical" evidence="10">
    <location>
        <begin position="116"/>
        <end position="138"/>
    </location>
</feature>
<dbReference type="SFLD" id="SFLDS00003">
    <property type="entry name" value="Haloacid_Dehalogenase"/>
    <property type="match status" value="1"/>
</dbReference>
<evidence type="ECO:0000256" key="4">
    <source>
        <dbReference type="ARBA" id="ARBA00022723"/>
    </source>
</evidence>
<dbReference type="PANTHER" id="PTHR43520">
    <property type="entry name" value="ATP7, ISOFORM B"/>
    <property type="match status" value="1"/>
</dbReference>
<dbReference type="Gene3D" id="3.40.50.1000">
    <property type="entry name" value="HAD superfamily/HAD-like"/>
    <property type="match status" value="1"/>
</dbReference>
<dbReference type="PANTHER" id="PTHR43520:SF8">
    <property type="entry name" value="P-TYPE CU(+) TRANSPORTER"/>
    <property type="match status" value="1"/>
</dbReference>
<keyword evidence="3 10" id="KW-0812">Transmembrane</keyword>
<keyword evidence="6 10" id="KW-0067">ATP-binding</keyword>
<dbReference type="Pfam" id="PF00702">
    <property type="entry name" value="Hydrolase"/>
    <property type="match status" value="1"/>
</dbReference>
<dbReference type="InterPro" id="IPR036163">
    <property type="entry name" value="HMA_dom_sf"/>
</dbReference>
<dbReference type="FunFam" id="3.30.70.100:FF:000005">
    <property type="entry name" value="Copper-exporting P-type ATPase A"/>
    <property type="match status" value="1"/>
</dbReference>
<keyword evidence="9 10" id="KW-0472">Membrane</keyword>
<keyword evidence="7" id="KW-1278">Translocase</keyword>
<keyword evidence="8 10" id="KW-1133">Transmembrane helix</keyword>
<dbReference type="InterPro" id="IPR023214">
    <property type="entry name" value="HAD_sf"/>
</dbReference>
<dbReference type="Proteomes" id="UP000595374">
    <property type="component" value="Chromosome"/>
</dbReference>
<comment type="similarity">
    <text evidence="2 10">Belongs to the cation transport ATPase (P-type) (TC 3.A.3) family. Type IB subfamily.</text>
</comment>
<keyword evidence="10" id="KW-1003">Cell membrane</keyword>
<dbReference type="PROSITE" id="PS00154">
    <property type="entry name" value="ATPASE_E1_E2"/>
    <property type="match status" value="1"/>
</dbReference>
<dbReference type="CDD" id="cd00371">
    <property type="entry name" value="HMA"/>
    <property type="match status" value="1"/>
</dbReference>
<evidence type="ECO:0000256" key="5">
    <source>
        <dbReference type="ARBA" id="ARBA00022741"/>
    </source>
</evidence>
<evidence type="ECO:0000256" key="8">
    <source>
        <dbReference type="ARBA" id="ARBA00022989"/>
    </source>
</evidence>
<accession>A0A7T4DJK5</accession>
<dbReference type="PROSITE" id="PS01047">
    <property type="entry name" value="HMA_1"/>
    <property type="match status" value="1"/>
</dbReference>
<evidence type="ECO:0000256" key="6">
    <source>
        <dbReference type="ARBA" id="ARBA00022840"/>
    </source>
</evidence>
<dbReference type="GO" id="GO:0005886">
    <property type="term" value="C:plasma membrane"/>
    <property type="evidence" value="ECO:0007669"/>
    <property type="project" value="UniProtKB-SubCell"/>
</dbReference>
<feature type="transmembrane region" description="Helical" evidence="10">
    <location>
        <begin position="742"/>
        <end position="760"/>
    </location>
</feature>
<dbReference type="AlphaFoldDB" id="A0A7T4DJK5"/>
<feature type="region of interest" description="Disordered" evidence="11">
    <location>
        <begin position="230"/>
        <end position="271"/>
    </location>
</feature>
<dbReference type="InterPro" id="IPR006121">
    <property type="entry name" value="HMA_dom"/>
</dbReference>
<feature type="transmembrane region" description="Helical" evidence="10">
    <location>
        <begin position="183"/>
        <end position="200"/>
    </location>
</feature>
<dbReference type="InterPro" id="IPR059000">
    <property type="entry name" value="ATPase_P-type_domA"/>
</dbReference>
<dbReference type="GO" id="GO:0055070">
    <property type="term" value="P:copper ion homeostasis"/>
    <property type="evidence" value="ECO:0007669"/>
    <property type="project" value="TreeGrafter"/>
</dbReference>
<dbReference type="Gene3D" id="3.30.70.100">
    <property type="match status" value="1"/>
</dbReference>
<dbReference type="GO" id="GO:0005524">
    <property type="term" value="F:ATP binding"/>
    <property type="evidence" value="ECO:0007669"/>
    <property type="project" value="UniProtKB-UniRule"/>
</dbReference>
<feature type="transmembrane region" description="Helical" evidence="10">
    <location>
        <begin position="717"/>
        <end position="736"/>
    </location>
</feature>
<dbReference type="EMBL" id="CP065989">
    <property type="protein sequence ID" value="QQB14933.1"/>
    <property type="molecule type" value="Genomic_DNA"/>
</dbReference>
<dbReference type="PRINTS" id="PR00119">
    <property type="entry name" value="CATATPASE"/>
</dbReference>
<evidence type="ECO:0000313" key="13">
    <source>
        <dbReference type="EMBL" id="QQB14933.1"/>
    </source>
</evidence>
<dbReference type="SUPFAM" id="SSF81665">
    <property type="entry name" value="Calcium ATPase, transmembrane domain M"/>
    <property type="match status" value="1"/>
</dbReference>
<dbReference type="GO" id="GO:0005507">
    <property type="term" value="F:copper ion binding"/>
    <property type="evidence" value="ECO:0007669"/>
    <property type="project" value="TreeGrafter"/>
</dbReference>
<protein>
    <submittedName>
        <fullName evidence="13">Cation-translocating P-type ATPase</fullName>
    </submittedName>
</protein>
<dbReference type="GO" id="GO:0016887">
    <property type="term" value="F:ATP hydrolysis activity"/>
    <property type="evidence" value="ECO:0007669"/>
    <property type="project" value="InterPro"/>
</dbReference>
<feature type="transmembrane region" description="Helical" evidence="10">
    <location>
        <begin position="406"/>
        <end position="433"/>
    </location>
</feature>
<dbReference type="PROSITE" id="PS01229">
    <property type="entry name" value="COF_2"/>
    <property type="match status" value="1"/>
</dbReference>
<evidence type="ECO:0000256" key="11">
    <source>
        <dbReference type="SAM" id="MobiDB-lite"/>
    </source>
</evidence>
<evidence type="ECO:0000256" key="7">
    <source>
        <dbReference type="ARBA" id="ARBA00022967"/>
    </source>
</evidence>
<evidence type="ECO:0000313" key="14">
    <source>
        <dbReference type="Proteomes" id="UP000595374"/>
    </source>
</evidence>
<proteinExistence type="inferred from homology"/>
<dbReference type="InterPro" id="IPR036412">
    <property type="entry name" value="HAD-like_sf"/>
</dbReference>
<dbReference type="InterPro" id="IPR044492">
    <property type="entry name" value="P_typ_ATPase_HD_dom"/>
</dbReference>
<evidence type="ECO:0000256" key="9">
    <source>
        <dbReference type="ARBA" id="ARBA00023136"/>
    </source>
</evidence>
<dbReference type="SUPFAM" id="SSF55008">
    <property type="entry name" value="HMA, heavy metal-associated domain"/>
    <property type="match status" value="1"/>
</dbReference>
<dbReference type="InterPro" id="IPR018303">
    <property type="entry name" value="ATPase_P-typ_P_site"/>
</dbReference>
<dbReference type="NCBIfam" id="TIGR01494">
    <property type="entry name" value="ATPase_P-type"/>
    <property type="match status" value="1"/>
</dbReference>
<keyword evidence="5 10" id="KW-0547">Nucleotide-binding</keyword>
<evidence type="ECO:0000259" key="12">
    <source>
        <dbReference type="PROSITE" id="PS50846"/>
    </source>
</evidence>
<evidence type="ECO:0000256" key="2">
    <source>
        <dbReference type="ARBA" id="ARBA00006024"/>
    </source>
</evidence>